<dbReference type="Gene3D" id="2.60.120.430">
    <property type="entry name" value="Galactose-binding lectin"/>
    <property type="match status" value="2"/>
</dbReference>
<dbReference type="PANTHER" id="PTHR34590:SF6">
    <property type="entry name" value="RECEPTOR-LIKE KINASE"/>
    <property type="match status" value="1"/>
</dbReference>
<accession>A0A4S8J1A6</accession>
<evidence type="ECO:0000256" key="1">
    <source>
        <dbReference type="ARBA" id="ARBA00004479"/>
    </source>
</evidence>
<evidence type="ECO:0000313" key="11">
    <source>
        <dbReference type="EMBL" id="THU55061.1"/>
    </source>
</evidence>
<keyword evidence="9" id="KW-0732">Signal</keyword>
<dbReference type="InterPro" id="IPR012677">
    <property type="entry name" value="Nucleotide-bd_a/b_plait_sf"/>
</dbReference>
<evidence type="ECO:0000313" key="12">
    <source>
        <dbReference type="Proteomes" id="UP000317650"/>
    </source>
</evidence>
<evidence type="ECO:0000259" key="10">
    <source>
        <dbReference type="PROSITE" id="PS50102"/>
    </source>
</evidence>
<dbReference type="EMBL" id="PYDT01000007">
    <property type="protein sequence ID" value="THU55061.1"/>
    <property type="molecule type" value="Genomic_DNA"/>
</dbReference>
<evidence type="ECO:0000256" key="8">
    <source>
        <dbReference type="SAM" id="Phobius"/>
    </source>
</evidence>
<dbReference type="InterPro" id="IPR024788">
    <property type="entry name" value="Malectin-like_Carb-bd_dom"/>
</dbReference>
<evidence type="ECO:0000256" key="3">
    <source>
        <dbReference type="ARBA" id="ARBA00022741"/>
    </source>
</evidence>
<dbReference type="GO" id="GO:0003723">
    <property type="term" value="F:RNA binding"/>
    <property type="evidence" value="ECO:0007669"/>
    <property type="project" value="UniProtKB-UniRule"/>
</dbReference>
<feature type="chain" id="PRO_5020260040" description="RRM domain-containing protein" evidence="9">
    <location>
        <begin position="27"/>
        <end position="648"/>
    </location>
</feature>
<keyword evidence="4" id="KW-0067">ATP-binding</keyword>
<dbReference type="PANTHER" id="PTHR34590">
    <property type="entry name" value="OS03G0124300 PROTEIN-RELATED"/>
    <property type="match status" value="1"/>
</dbReference>
<sequence>MASRRIPGDLATGLLLLFSLISTLSAVRFSPPDNDLIACGASSAADLDDGRAFLPDSGLSPPVLRSHGRQISLSNPSPDAVPLHRNARVFACPSSYEFEIKNKGIHRIRLHFYPFSTPEYDLSSARFHVLASGITLLSYFGTSSPVMKEYFINLNEGKLVISFSPADRSSFAFVNAIEVMSAPKDLILDAGRLVKPDEITEFHGLSKQALETLYRVNIGGPKVTPFNDTLWRTWVSDVEFLKLSSASKVVTYSGRIKYQRYGASREVAPDNVYNTARATSGATVPGSNYSMTWEFPVSSGYKYLVRMHFCDIASLALNQLYFNVYLNGYLAYQDFDLSDSTGQILASPYYVDFVVDVDVLELLSISIGPSNLSNPSWIRGLLNGLEIMKINNTMGSLDGNSPVILVSEDPVGRGFGAFLRSLTCGFAFMSLSVIAFMLFLRWRSESRSLMTWSRLPVDVSNDQQTGARTSFFTCEIIGDGGGMTDETCESKIYVGNIDQRVPESNVIKMFSPFGKIISEDFLWHTRGPKRGEPRGYAFIQYSSKEEALLAKTKMNGRFVSGRPLVVRLASEKHLGDTESKFACAETKANDARSTLGQMNRNAKIAVIRNKLKSLEEQGGCATKKPRLLTNSLPPGNKDHSLTGYQESD</sequence>
<reference evidence="11 12" key="1">
    <citation type="journal article" date="2019" name="Nat. Plants">
        <title>Genome sequencing of Musa balbisiana reveals subgenome evolution and function divergence in polyploid bananas.</title>
        <authorList>
            <person name="Yao X."/>
        </authorList>
    </citation>
    <scope>NUCLEOTIDE SEQUENCE [LARGE SCALE GENOMIC DNA]</scope>
    <source>
        <strain evidence="12">cv. DH-PKW</strain>
        <tissue evidence="11">Leaves</tissue>
    </source>
</reference>
<keyword evidence="2" id="KW-0808">Transferase</keyword>
<dbReference type="SMART" id="SM00360">
    <property type="entry name" value="RRM"/>
    <property type="match status" value="1"/>
</dbReference>
<evidence type="ECO:0000256" key="5">
    <source>
        <dbReference type="ARBA" id="ARBA00023180"/>
    </source>
</evidence>
<dbReference type="Gene3D" id="3.30.70.330">
    <property type="match status" value="1"/>
</dbReference>
<dbReference type="GO" id="GO:0005524">
    <property type="term" value="F:ATP binding"/>
    <property type="evidence" value="ECO:0007669"/>
    <property type="project" value="UniProtKB-KW"/>
</dbReference>
<organism evidence="11 12">
    <name type="scientific">Musa balbisiana</name>
    <name type="common">Banana</name>
    <dbReference type="NCBI Taxonomy" id="52838"/>
    <lineage>
        <taxon>Eukaryota</taxon>
        <taxon>Viridiplantae</taxon>
        <taxon>Streptophyta</taxon>
        <taxon>Embryophyta</taxon>
        <taxon>Tracheophyta</taxon>
        <taxon>Spermatophyta</taxon>
        <taxon>Magnoliopsida</taxon>
        <taxon>Liliopsida</taxon>
        <taxon>Zingiberales</taxon>
        <taxon>Musaceae</taxon>
        <taxon>Musa</taxon>
    </lineage>
</organism>
<dbReference type="InterPro" id="IPR045272">
    <property type="entry name" value="ANXUR1/2-like"/>
</dbReference>
<dbReference type="Pfam" id="PF00076">
    <property type="entry name" value="RRM_1"/>
    <property type="match status" value="1"/>
</dbReference>
<proteinExistence type="predicted"/>
<keyword evidence="5" id="KW-0325">Glycoprotein</keyword>
<dbReference type="Proteomes" id="UP000317650">
    <property type="component" value="Chromosome 11"/>
</dbReference>
<dbReference type="STRING" id="52838.A0A4S8J1A6"/>
<name>A0A4S8J1A6_MUSBA</name>
<keyword evidence="12" id="KW-1185">Reference proteome</keyword>
<feature type="region of interest" description="Disordered" evidence="7">
    <location>
        <begin position="618"/>
        <end position="648"/>
    </location>
</feature>
<keyword evidence="8" id="KW-1133">Transmembrane helix</keyword>
<keyword evidence="3" id="KW-0547">Nucleotide-binding</keyword>
<dbReference type="Pfam" id="PF12819">
    <property type="entry name" value="Malectin_like"/>
    <property type="match status" value="1"/>
</dbReference>
<dbReference type="AlphaFoldDB" id="A0A4S8J1A6"/>
<feature type="signal peptide" evidence="9">
    <location>
        <begin position="1"/>
        <end position="26"/>
    </location>
</feature>
<dbReference type="InterPro" id="IPR000504">
    <property type="entry name" value="RRM_dom"/>
</dbReference>
<evidence type="ECO:0000256" key="9">
    <source>
        <dbReference type="SAM" id="SignalP"/>
    </source>
</evidence>
<gene>
    <name evidence="11" type="ORF">C4D60_Mb11t02580</name>
</gene>
<protein>
    <recommendedName>
        <fullName evidence="10">RRM domain-containing protein</fullName>
    </recommendedName>
</protein>
<feature type="transmembrane region" description="Helical" evidence="8">
    <location>
        <begin position="417"/>
        <end position="440"/>
    </location>
</feature>
<keyword evidence="6" id="KW-0694">RNA-binding</keyword>
<dbReference type="InterPro" id="IPR035979">
    <property type="entry name" value="RBD_domain_sf"/>
</dbReference>
<evidence type="ECO:0000256" key="6">
    <source>
        <dbReference type="PROSITE-ProRule" id="PRU00176"/>
    </source>
</evidence>
<dbReference type="PROSITE" id="PS50102">
    <property type="entry name" value="RRM"/>
    <property type="match status" value="1"/>
</dbReference>
<dbReference type="FunFam" id="2.60.120.430:FF:000001">
    <property type="entry name" value="Receptor-like protein kinase FERONIA"/>
    <property type="match status" value="1"/>
</dbReference>
<dbReference type="GO" id="GO:0004714">
    <property type="term" value="F:transmembrane receptor protein tyrosine kinase activity"/>
    <property type="evidence" value="ECO:0007669"/>
    <property type="project" value="InterPro"/>
</dbReference>
<dbReference type="SUPFAM" id="SSF54928">
    <property type="entry name" value="RNA-binding domain, RBD"/>
    <property type="match status" value="1"/>
</dbReference>
<evidence type="ECO:0000256" key="2">
    <source>
        <dbReference type="ARBA" id="ARBA00022679"/>
    </source>
</evidence>
<feature type="domain" description="RRM" evidence="10">
    <location>
        <begin position="490"/>
        <end position="571"/>
    </location>
</feature>
<comment type="subcellular location">
    <subcellularLocation>
        <location evidence="1">Membrane</location>
        <topology evidence="1">Single-pass type I membrane protein</topology>
    </subcellularLocation>
</comment>
<evidence type="ECO:0000256" key="7">
    <source>
        <dbReference type="SAM" id="MobiDB-lite"/>
    </source>
</evidence>
<evidence type="ECO:0000256" key="4">
    <source>
        <dbReference type="ARBA" id="ARBA00022840"/>
    </source>
</evidence>
<comment type="caution">
    <text evidence="11">The sequence shown here is derived from an EMBL/GenBank/DDBJ whole genome shotgun (WGS) entry which is preliminary data.</text>
</comment>
<keyword evidence="8" id="KW-0812">Transmembrane</keyword>
<keyword evidence="8" id="KW-0472">Membrane</keyword>
<dbReference type="GO" id="GO:0016020">
    <property type="term" value="C:membrane"/>
    <property type="evidence" value="ECO:0007669"/>
    <property type="project" value="UniProtKB-SubCell"/>
</dbReference>